<dbReference type="AlphaFoldDB" id="A0AAV7NPQ6"/>
<comment type="caution">
    <text evidence="2">The sequence shown here is derived from an EMBL/GenBank/DDBJ whole genome shotgun (WGS) entry which is preliminary data.</text>
</comment>
<accession>A0AAV7NPQ6</accession>
<dbReference type="Proteomes" id="UP001066276">
    <property type="component" value="Chromosome 8"/>
</dbReference>
<protein>
    <submittedName>
        <fullName evidence="2">Uncharacterized protein</fullName>
    </submittedName>
</protein>
<proteinExistence type="predicted"/>
<evidence type="ECO:0000256" key="1">
    <source>
        <dbReference type="SAM" id="MobiDB-lite"/>
    </source>
</evidence>
<feature type="compositionally biased region" description="Basic and acidic residues" evidence="1">
    <location>
        <begin position="13"/>
        <end position="22"/>
    </location>
</feature>
<keyword evidence="3" id="KW-1185">Reference proteome</keyword>
<evidence type="ECO:0000313" key="2">
    <source>
        <dbReference type="EMBL" id="KAJ1117052.1"/>
    </source>
</evidence>
<name>A0AAV7NPQ6_PLEWA</name>
<dbReference type="EMBL" id="JANPWB010000012">
    <property type="protein sequence ID" value="KAJ1117052.1"/>
    <property type="molecule type" value="Genomic_DNA"/>
</dbReference>
<feature type="region of interest" description="Disordered" evidence="1">
    <location>
        <begin position="59"/>
        <end position="88"/>
    </location>
</feature>
<reference evidence="2" key="1">
    <citation type="journal article" date="2022" name="bioRxiv">
        <title>Sequencing and chromosome-scale assembly of the giantPleurodeles waltlgenome.</title>
        <authorList>
            <person name="Brown T."/>
            <person name="Elewa A."/>
            <person name="Iarovenko S."/>
            <person name="Subramanian E."/>
            <person name="Araus A.J."/>
            <person name="Petzold A."/>
            <person name="Susuki M."/>
            <person name="Suzuki K.-i.T."/>
            <person name="Hayashi T."/>
            <person name="Toyoda A."/>
            <person name="Oliveira C."/>
            <person name="Osipova E."/>
            <person name="Leigh N.D."/>
            <person name="Simon A."/>
            <person name="Yun M.H."/>
        </authorList>
    </citation>
    <scope>NUCLEOTIDE SEQUENCE</scope>
    <source>
        <strain evidence="2">20211129_DDA</strain>
        <tissue evidence="2">Liver</tissue>
    </source>
</reference>
<feature type="compositionally biased region" description="Low complexity" evidence="1">
    <location>
        <begin position="78"/>
        <end position="88"/>
    </location>
</feature>
<gene>
    <name evidence="2" type="ORF">NDU88_005252</name>
</gene>
<organism evidence="2 3">
    <name type="scientific">Pleurodeles waltl</name>
    <name type="common">Iberian ribbed newt</name>
    <dbReference type="NCBI Taxonomy" id="8319"/>
    <lineage>
        <taxon>Eukaryota</taxon>
        <taxon>Metazoa</taxon>
        <taxon>Chordata</taxon>
        <taxon>Craniata</taxon>
        <taxon>Vertebrata</taxon>
        <taxon>Euteleostomi</taxon>
        <taxon>Amphibia</taxon>
        <taxon>Batrachia</taxon>
        <taxon>Caudata</taxon>
        <taxon>Salamandroidea</taxon>
        <taxon>Salamandridae</taxon>
        <taxon>Pleurodelinae</taxon>
        <taxon>Pleurodeles</taxon>
    </lineage>
</organism>
<evidence type="ECO:0000313" key="3">
    <source>
        <dbReference type="Proteomes" id="UP001066276"/>
    </source>
</evidence>
<sequence>MYGTPTPRVSGDLGKDRQHRDPGPVVSGPQWSTRRPVALIRGERQREQQKGVEVVASLSGPCMNTPVSRVHTEDTSNDSDQATSSSDSLSVILLVVVPGTADELI</sequence>
<feature type="region of interest" description="Disordered" evidence="1">
    <location>
        <begin position="1"/>
        <end position="36"/>
    </location>
</feature>